<dbReference type="AlphaFoldDB" id="A0A1I7WQV0"/>
<accession>A0A1I7WQV0</accession>
<evidence type="ECO:0000313" key="3">
    <source>
        <dbReference type="WBParaSite" id="Hba_07560"/>
    </source>
</evidence>
<evidence type="ECO:0000313" key="2">
    <source>
        <dbReference type="Proteomes" id="UP000095283"/>
    </source>
</evidence>
<feature type="compositionally biased region" description="Polar residues" evidence="1">
    <location>
        <begin position="85"/>
        <end position="100"/>
    </location>
</feature>
<keyword evidence="2" id="KW-1185">Reference proteome</keyword>
<evidence type="ECO:0000256" key="1">
    <source>
        <dbReference type="SAM" id="MobiDB-lite"/>
    </source>
</evidence>
<organism evidence="2 3">
    <name type="scientific">Heterorhabditis bacteriophora</name>
    <name type="common">Entomopathogenic nematode worm</name>
    <dbReference type="NCBI Taxonomy" id="37862"/>
    <lineage>
        <taxon>Eukaryota</taxon>
        <taxon>Metazoa</taxon>
        <taxon>Ecdysozoa</taxon>
        <taxon>Nematoda</taxon>
        <taxon>Chromadorea</taxon>
        <taxon>Rhabditida</taxon>
        <taxon>Rhabditina</taxon>
        <taxon>Rhabditomorpha</taxon>
        <taxon>Strongyloidea</taxon>
        <taxon>Heterorhabditidae</taxon>
        <taxon>Heterorhabditis</taxon>
    </lineage>
</organism>
<name>A0A1I7WQV0_HETBA</name>
<reference evidence="3" key="1">
    <citation type="submission" date="2016-11" db="UniProtKB">
        <authorList>
            <consortium name="WormBaseParasite"/>
        </authorList>
    </citation>
    <scope>IDENTIFICATION</scope>
</reference>
<feature type="region of interest" description="Disordered" evidence="1">
    <location>
        <begin position="216"/>
        <end position="247"/>
    </location>
</feature>
<feature type="compositionally biased region" description="Low complexity" evidence="1">
    <location>
        <begin position="216"/>
        <end position="229"/>
    </location>
</feature>
<protein>
    <submittedName>
        <fullName evidence="3">Uncharacterized protein</fullName>
    </submittedName>
</protein>
<dbReference type="WBParaSite" id="Hba_07560">
    <property type="protein sequence ID" value="Hba_07560"/>
    <property type="gene ID" value="Hba_07560"/>
</dbReference>
<feature type="region of interest" description="Disordered" evidence="1">
    <location>
        <begin position="76"/>
        <end position="122"/>
    </location>
</feature>
<dbReference type="Proteomes" id="UP000095283">
    <property type="component" value="Unplaced"/>
</dbReference>
<proteinExistence type="predicted"/>
<feature type="compositionally biased region" description="Polar residues" evidence="1">
    <location>
        <begin position="108"/>
        <end position="122"/>
    </location>
</feature>
<sequence>MSLPRPKKQKEIDADFFKSATLRPNRRNTATVRRLSVISMSSRVAISPLHGNGTPLNRQVKKVSMPVVPNMVVVNGHRNEDVNRNIPSNMSYRSTASPSRLSDDRNSDTQNGNRNSRPNVQMNSSSFCSYGTEAGQLLGTKNCDCVISSATYRLFYYSSSYYLKIIFLIYIQECIEVLTLLLCHYVHSVHVILGMTSLTFPSTSILPVEQSYRVSTGSNSSQGSSGFESMKSHGTTSSHRLSPKQVP</sequence>